<dbReference type="RefSeq" id="WP_054289441.1">
    <property type="nucleotide sequence ID" value="NZ_CP012752.1"/>
</dbReference>
<evidence type="ECO:0000256" key="7">
    <source>
        <dbReference type="ARBA" id="ARBA00022827"/>
    </source>
</evidence>
<evidence type="ECO:0000256" key="4">
    <source>
        <dbReference type="ARBA" id="ARBA00022630"/>
    </source>
</evidence>
<dbReference type="PANTHER" id="PTHR30040">
    <property type="entry name" value="THIAMINE BIOSYNTHESIS LIPOPROTEIN APBE"/>
    <property type="match status" value="1"/>
</dbReference>
<evidence type="ECO:0000256" key="2">
    <source>
        <dbReference type="ARBA" id="ARBA00011955"/>
    </source>
</evidence>
<dbReference type="Gene3D" id="3.10.520.10">
    <property type="entry name" value="ApbE-like domains"/>
    <property type="match status" value="2"/>
</dbReference>
<keyword evidence="12" id="KW-1185">Reference proteome</keyword>
<evidence type="ECO:0000256" key="9">
    <source>
        <dbReference type="ARBA" id="ARBA00031306"/>
    </source>
</evidence>
<dbReference type="EMBL" id="CP012752">
    <property type="protein sequence ID" value="ALG07473.1"/>
    <property type="molecule type" value="Genomic_DNA"/>
</dbReference>
<dbReference type="AlphaFoldDB" id="A0A0N9HRI5"/>
<keyword evidence="5" id="KW-0808">Transferase</keyword>
<dbReference type="Pfam" id="PF02424">
    <property type="entry name" value="ApbE"/>
    <property type="match status" value="2"/>
</dbReference>
<reference evidence="11 12" key="1">
    <citation type="submission" date="2015-07" db="EMBL/GenBank/DDBJ databases">
        <title>Genome sequencing of Kibdelosporangium phytohabitans.</title>
        <authorList>
            <person name="Qin S."/>
            <person name="Xing K."/>
        </authorList>
    </citation>
    <scope>NUCLEOTIDE SEQUENCE [LARGE SCALE GENOMIC DNA]</scope>
    <source>
        <strain evidence="11 12">KLBMP1111</strain>
    </source>
</reference>
<evidence type="ECO:0000256" key="10">
    <source>
        <dbReference type="ARBA" id="ARBA00048540"/>
    </source>
</evidence>
<dbReference type="GO" id="GO:0016740">
    <property type="term" value="F:transferase activity"/>
    <property type="evidence" value="ECO:0007669"/>
    <property type="project" value="UniProtKB-KW"/>
</dbReference>
<evidence type="ECO:0000256" key="6">
    <source>
        <dbReference type="ARBA" id="ARBA00022723"/>
    </source>
</evidence>
<dbReference type="InterPro" id="IPR024932">
    <property type="entry name" value="ApbE"/>
</dbReference>
<keyword evidence="8" id="KW-0460">Magnesium</keyword>
<keyword evidence="4" id="KW-0285">Flavoprotein</keyword>
<evidence type="ECO:0000256" key="3">
    <source>
        <dbReference type="ARBA" id="ARBA00016337"/>
    </source>
</evidence>
<keyword evidence="7" id="KW-0274">FAD</keyword>
<evidence type="ECO:0000313" key="12">
    <source>
        <dbReference type="Proteomes" id="UP000063699"/>
    </source>
</evidence>
<dbReference type="InterPro" id="IPR003374">
    <property type="entry name" value="ApbE-like_sf"/>
</dbReference>
<comment type="catalytic activity">
    <reaction evidence="10">
        <text>L-threonyl-[protein] + FAD = FMN-L-threonyl-[protein] + AMP + H(+)</text>
        <dbReference type="Rhea" id="RHEA:36847"/>
        <dbReference type="Rhea" id="RHEA-COMP:11060"/>
        <dbReference type="Rhea" id="RHEA-COMP:11061"/>
        <dbReference type="ChEBI" id="CHEBI:15378"/>
        <dbReference type="ChEBI" id="CHEBI:30013"/>
        <dbReference type="ChEBI" id="CHEBI:57692"/>
        <dbReference type="ChEBI" id="CHEBI:74257"/>
        <dbReference type="ChEBI" id="CHEBI:456215"/>
        <dbReference type="EC" id="2.7.1.180"/>
    </reaction>
</comment>
<dbReference type="PANTHER" id="PTHR30040:SF2">
    <property type="entry name" value="FAD:PROTEIN FMN TRANSFERASE"/>
    <property type="match status" value="1"/>
</dbReference>
<evidence type="ECO:0000256" key="5">
    <source>
        <dbReference type="ARBA" id="ARBA00022679"/>
    </source>
</evidence>
<dbReference type="SUPFAM" id="SSF143631">
    <property type="entry name" value="ApbE-like"/>
    <property type="match status" value="1"/>
</dbReference>
<keyword evidence="6" id="KW-0479">Metal-binding</keyword>
<dbReference type="KEGG" id="kphy:AOZ06_11595"/>
<evidence type="ECO:0000313" key="11">
    <source>
        <dbReference type="EMBL" id="ALG07473.1"/>
    </source>
</evidence>
<gene>
    <name evidence="11" type="ORF">AOZ06_11595</name>
</gene>
<organism evidence="11 12">
    <name type="scientific">Kibdelosporangium phytohabitans</name>
    <dbReference type="NCBI Taxonomy" id="860235"/>
    <lineage>
        <taxon>Bacteria</taxon>
        <taxon>Bacillati</taxon>
        <taxon>Actinomycetota</taxon>
        <taxon>Actinomycetes</taxon>
        <taxon>Pseudonocardiales</taxon>
        <taxon>Pseudonocardiaceae</taxon>
        <taxon>Kibdelosporangium</taxon>
    </lineage>
</organism>
<evidence type="ECO:0000256" key="1">
    <source>
        <dbReference type="ARBA" id="ARBA00001946"/>
    </source>
</evidence>
<comment type="cofactor">
    <cofactor evidence="1">
        <name>Mg(2+)</name>
        <dbReference type="ChEBI" id="CHEBI:18420"/>
    </cofactor>
</comment>
<proteinExistence type="predicted"/>
<name>A0A0N9HRI5_9PSEU</name>
<accession>A0A0N9HRI5</accession>
<dbReference type="STRING" id="860235.AOZ06_11595"/>
<dbReference type="EC" id="2.7.1.180" evidence="2"/>
<protein>
    <recommendedName>
        <fullName evidence="3">FAD:protein FMN transferase</fullName>
        <ecNumber evidence="2">2.7.1.180</ecNumber>
    </recommendedName>
    <alternativeName>
        <fullName evidence="9">Flavin transferase</fullName>
    </alternativeName>
</protein>
<dbReference type="Proteomes" id="UP000063699">
    <property type="component" value="Chromosome"/>
</dbReference>
<evidence type="ECO:0000256" key="8">
    <source>
        <dbReference type="ARBA" id="ARBA00022842"/>
    </source>
</evidence>
<dbReference type="GO" id="GO:0046872">
    <property type="term" value="F:metal ion binding"/>
    <property type="evidence" value="ECO:0007669"/>
    <property type="project" value="UniProtKB-KW"/>
</dbReference>
<sequence length="252" mass="27097">MTVTAVRQLMGLPISLDLRDGTEDDAERVFAWLHEVDLRFSPFRMDSEVTRYDEGRIGDDEISDDLRHVLELCRTYESQSGGAFKAKLPGRGLDPNAVVKGWAVQRAAGMLRAAGVTRFCINAGGDVVTAGEPADGEPWRVGIRHPGDSHEVCAVVAVRDGAVATSAAYERGNHIIDGRTGMPAFGLLSMTVFAFDLATADATATAAFAMGVDGVEWAVEQPGCLVHAVDSNYRVFRSPQLPVLTQGTRAPH</sequence>